<feature type="domain" description="YEATS" evidence="2">
    <location>
        <begin position="138"/>
        <end position="217"/>
    </location>
</feature>
<accession>A0A848LVK3</accession>
<dbReference type="InterPro" id="IPR005033">
    <property type="entry name" value="YEATS"/>
</dbReference>
<dbReference type="PANTHER" id="PTHR23195">
    <property type="entry name" value="YEATS DOMAIN"/>
    <property type="match status" value="1"/>
</dbReference>
<comment type="caution">
    <text evidence="3">The sequence shown here is derived from an EMBL/GenBank/DDBJ whole genome shotgun (WGS) entry which is preliminary data.</text>
</comment>
<evidence type="ECO:0000259" key="2">
    <source>
        <dbReference type="PROSITE" id="PS51037"/>
    </source>
</evidence>
<dbReference type="EMBL" id="JABBJJ010000340">
    <property type="protein sequence ID" value="NMO21650.1"/>
    <property type="molecule type" value="Genomic_DNA"/>
</dbReference>
<reference evidence="3 4" key="1">
    <citation type="submission" date="2020-04" db="EMBL/GenBank/DDBJ databases">
        <title>Draft genome of Pyxidicoccus fallax type strain.</title>
        <authorList>
            <person name="Whitworth D.E."/>
        </authorList>
    </citation>
    <scope>NUCLEOTIDE SEQUENCE [LARGE SCALE GENOMIC DNA]</scope>
    <source>
        <strain evidence="3 4">DSM 14698</strain>
    </source>
</reference>
<gene>
    <name evidence="3" type="ORF">HG543_43405</name>
</gene>
<keyword evidence="1" id="KW-0732">Signal</keyword>
<dbReference type="InterPro" id="IPR046888">
    <property type="entry name" value="pYEATS"/>
</dbReference>
<dbReference type="InterPro" id="IPR055129">
    <property type="entry name" value="YEATS_dom"/>
</dbReference>
<dbReference type="Gene3D" id="2.60.40.1970">
    <property type="entry name" value="YEATS domain"/>
    <property type="match status" value="2"/>
</dbReference>
<feature type="domain" description="YEATS" evidence="2">
    <location>
        <begin position="1"/>
        <end position="142"/>
    </location>
</feature>
<name>A0A848LVK3_9BACT</name>
<dbReference type="PROSITE" id="PS51037">
    <property type="entry name" value="YEATS"/>
    <property type="match status" value="2"/>
</dbReference>
<dbReference type="RefSeq" id="WP_169350828.1">
    <property type="nucleotide sequence ID" value="NZ_JABBJJ010000340.1"/>
</dbReference>
<dbReference type="GO" id="GO:0006355">
    <property type="term" value="P:regulation of DNA-templated transcription"/>
    <property type="evidence" value="ECO:0007669"/>
    <property type="project" value="InterPro"/>
</dbReference>
<dbReference type="Proteomes" id="UP000518300">
    <property type="component" value="Unassembled WGS sequence"/>
</dbReference>
<feature type="chain" id="PRO_5032638397" description="YEATS domain-containing protein" evidence="1">
    <location>
        <begin position="22"/>
        <end position="217"/>
    </location>
</feature>
<organism evidence="3 4">
    <name type="scientific">Pyxidicoccus fallax</name>
    <dbReference type="NCBI Taxonomy" id="394095"/>
    <lineage>
        <taxon>Bacteria</taxon>
        <taxon>Pseudomonadati</taxon>
        <taxon>Myxococcota</taxon>
        <taxon>Myxococcia</taxon>
        <taxon>Myxococcales</taxon>
        <taxon>Cystobacterineae</taxon>
        <taxon>Myxococcaceae</taxon>
        <taxon>Pyxidicoccus</taxon>
    </lineage>
</organism>
<dbReference type="AlphaFoldDB" id="A0A848LVK3"/>
<protein>
    <recommendedName>
        <fullName evidence="2">YEATS domain-containing protein</fullName>
    </recommendedName>
</protein>
<proteinExistence type="predicted"/>
<dbReference type="Pfam" id="PF20305">
    <property type="entry name" value="pYEATS"/>
    <property type="match status" value="2"/>
</dbReference>
<evidence type="ECO:0000313" key="3">
    <source>
        <dbReference type="EMBL" id="NMO21650.1"/>
    </source>
</evidence>
<keyword evidence="4" id="KW-1185">Reference proteome</keyword>
<dbReference type="InterPro" id="IPR038704">
    <property type="entry name" value="YEAST_sf"/>
</dbReference>
<feature type="signal peptide" evidence="1">
    <location>
        <begin position="1"/>
        <end position="21"/>
    </location>
</feature>
<sequence length="217" mass="24564">MRCLLVILGAMFLLTSPPADAAAGLSTRNTARYLGNDQWEWTVFLEGSDDTLDRIESVEYLLHPTFSPRKRQSRDREDPRGPFALSARGWGTFDIPVTVNFKDGSRTTLMHALSFAPAPFRADESAVRVNNTATRVGENTWRWTAFIEAPEKTLRQIQCVEYRLHETYPAPVQEVCERGDGAHAFPLTMTGWGTFPLRVRVYFKSGSVQELVHPLKF</sequence>
<evidence type="ECO:0000313" key="4">
    <source>
        <dbReference type="Proteomes" id="UP000518300"/>
    </source>
</evidence>
<evidence type="ECO:0000256" key="1">
    <source>
        <dbReference type="SAM" id="SignalP"/>
    </source>
</evidence>